<protein>
    <submittedName>
        <fullName evidence="2">LPP20 family lipoprotein</fullName>
    </submittedName>
</protein>
<dbReference type="KEGG" id="psym:J1N51_11765"/>
<dbReference type="Proteomes" id="UP000682739">
    <property type="component" value="Chromosome"/>
</dbReference>
<evidence type="ECO:0000259" key="1">
    <source>
        <dbReference type="Pfam" id="PF02169"/>
    </source>
</evidence>
<dbReference type="PROSITE" id="PS51257">
    <property type="entry name" value="PROKAR_LIPOPROTEIN"/>
    <property type="match status" value="1"/>
</dbReference>
<feature type="domain" description="Lipoprotein LPP20-like" evidence="1">
    <location>
        <begin position="26"/>
        <end position="126"/>
    </location>
</feature>
<keyword evidence="2" id="KW-0449">Lipoprotein</keyword>
<reference evidence="2" key="1">
    <citation type="submission" date="2021-03" db="EMBL/GenBank/DDBJ databases">
        <title>Description of Psychrosphaera ytuae sp. nov. isolated from deep sea sediment of South China Sea.</title>
        <authorList>
            <person name="Zhang J."/>
            <person name="Xu X.-D."/>
        </authorList>
    </citation>
    <scope>NUCLEOTIDE SEQUENCE</scope>
    <source>
        <strain evidence="2">MTZ26</strain>
    </source>
</reference>
<sequence length="309" mass="33983">MRSFSISHLLGLAIVALVLVACASSPKWLTEANSDTQSQFITVGSGTSKESALQDALANLANRLIVNVQAQTITNNQKRADGEVLQTFDITGTSRSEHFSFINPTVLNTTTHNNATYVQVAVDKARFFKQINAIVDKKLTTALDYEFDNKVSIISRGLQIWPELPKIEAYLNLLAMYQPVGKIKQAKLDNLKRDFLEAIADTKMKVVISPNDNIRQLGIGQSLTQRINSMGFSEQANDELTLLVVGPTVQSFRAEPFTVTKLAGQSVLFFNGQKVMTKPITVTKYERSAAMSLASAKASFIDALFTEDL</sequence>
<dbReference type="AlphaFoldDB" id="A0A975HHS4"/>
<dbReference type="RefSeq" id="WP_208831459.1">
    <property type="nucleotide sequence ID" value="NZ_CP072110.1"/>
</dbReference>
<proteinExistence type="predicted"/>
<dbReference type="Pfam" id="PF02169">
    <property type="entry name" value="LPP20"/>
    <property type="match status" value="1"/>
</dbReference>
<evidence type="ECO:0000313" key="3">
    <source>
        <dbReference type="Proteomes" id="UP000682739"/>
    </source>
</evidence>
<evidence type="ECO:0000313" key="2">
    <source>
        <dbReference type="EMBL" id="QTH63402.1"/>
    </source>
</evidence>
<dbReference type="Gene3D" id="3.10.28.20">
    <property type="entry name" value="Acetamidase/Formamidase-like domains"/>
    <property type="match status" value="1"/>
</dbReference>
<organism evidence="2 3">
    <name type="scientific">Psychrosphaera ytuae</name>
    <dbReference type="NCBI Taxonomy" id="2820710"/>
    <lineage>
        <taxon>Bacteria</taxon>
        <taxon>Pseudomonadati</taxon>
        <taxon>Pseudomonadota</taxon>
        <taxon>Gammaproteobacteria</taxon>
        <taxon>Alteromonadales</taxon>
        <taxon>Pseudoalteromonadaceae</taxon>
        <taxon>Psychrosphaera</taxon>
    </lineage>
</organism>
<dbReference type="InterPro" id="IPR024952">
    <property type="entry name" value="LPP20-like_dom"/>
</dbReference>
<name>A0A975HHS4_9GAMM</name>
<accession>A0A975HHS4</accession>
<dbReference type="EMBL" id="CP072110">
    <property type="protein sequence ID" value="QTH63402.1"/>
    <property type="molecule type" value="Genomic_DNA"/>
</dbReference>
<gene>
    <name evidence="2" type="ORF">J1N51_11765</name>
</gene>
<keyword evidence="3" id="KW-1185">Reference proteome</keyword>